<keyword evidence="2" id="KW-1185">Reference proteome</keyword>
<evidence type="ECO:0000313" key="2">
    <source>
        <dbReference type="Proteomes" id="UP000288587"/>
    </source>
</evidence>
<dbReference type="SUPFAM" id="SSF48576">
    <property type="entry name" value="Terpenoid synthases"/>
    <property type="match status" value="1"/>
</dbReference>
<dbReference type="SFLD" id="SFLDG01018">
    <property type="entry name" value="Squalene/Phytoene_Synthase_Lik"/>
    <property type="match status" value="1"/>
</dbReference>
<dbReference type="EMBL" id="SACM01000001">
    <property type="protein sequence ID" value="RVT88307.1"/>
    <property type="molecule type" value="Genomic_DNA"/>
</dbReference>
<dbReference type="Proteomes" id="UP000288587">
    <property type="component" value="Unassembled WGS sequence"/>
</dbReference>
<dbReference type="InterPro" id="IPR044843">
    <property type="entry name" value="Trans_IPPS_bact-type"/>
</dbReference>
<reference evidence="1 2" key="1">
    <citation type="submission" date="2019-01" db="EMBL/GenBank/DDBJ databases">
        <authorList>
            <person name="Chen W.-M."/>
        </authorList>
    </citation>
    <scope>NUCLEOTIDE SEQUENCE [LARGE SCALE GENOMIC DNA]</scope>
    <source>
        <strain evidence="1 2">CCP-18</strain>
    </source>
</reference>
<dbReference type="InterPro" id="IPR008949">
    <property type="entry name" value="Isoprenoid_synthase_dom_sf"/>
</dbReference>
<dbReference type="EC" id="2.5.1.21" evidence="1"/>
<dbReference type="InterPro" id="IPR002060">
    <property type="entry name" value="Squ/phyt_synthse"/>
</dbReference>
<comment type="caution">
    <text evidence="1">The sequence shown here is derived from an EMBL/GenBank/DDBJ whole genome shotgun (WGS) entry which is preliminary data.</text>
</comment>
<proteinExistence type="predicted"/>
<dbReference type="AlphaFoldDB" id="A0A437LSB9"/>
<sequence length="306" mass="34194">MFRGSRVSVGYCIGCLPRNWRQCGVNPTVDPARLAQRHRAENFPVASWLCPPALRPPILAVYRFAREADDIADEGDAPASTRLAALTAMRSQLHAMARGEPTDPRHADLAQATQQWQLPLGELHALLDAFEQDVRVQQYPDRTALLSYCERSANPVGRLVLHLAGVHDAESRRASDAICTSLQLINFWQDVSVDRLKPRVYLPAEDLARHGASVAQVLAGQDSPGLRATLKDMNAWALDLMRQGERLPQRVPGRLGWELRAVIEGGRRIAEKIVAMDHATLLARPRLRAWDAPRLLWRVVRFRPAA</sequence>
<dbReference type="PANTHER" id="PTHR31480">
    <property type="entry name" value="BIFUNCTIONAL LYCOPENE CYCLASE/PHYTOENE SYNTHASE"/>
    <property type="match status" value="1"/>
</dbReference>
<dbReference type="NCBIfam" id="TIGR03464">
    <property type="entry name" value="HpnC"/>
    <property type="match status" value="1"/>
</dbReference>
<gene>
    <name evidence="1" type="primary">hpnC</name>
    <name evidence="1" type="ORF">EOD73_04785</name>
</gene>
<dbReference type="Pfam" id="PF00494">
    <property type="entry name" value="SQS_PSY"/>
    <property type="match status" value="1"/>
</dbReference>
<evidence type="ECO:0000313" key="1">
    <source>
        <dbReference type="EMBL" id="RVT88307.1"/>
    </source>
</evidence>
<dbReference type="OrthoDB" id="9807580at2"/>
<accession>A0A437LSB9</accession>
<organism evidence="1 2">
    <name type="scientific">Inhella crocodyli</name>
    <dbReference type="NCBI Taxonomy" id="2499851"/>
    <lineage>
        <taxon>Bacteria</taxon>
        <taxon>Pseudomonadati</taxon>
        <taxon>Pseudomonadota</taxon>
        <taxon>Betaproteobacteria</taxon>
        <taxon>Burkholderiales</taxon>
        <taxon>Sphaerotilaceae</taxon>
        <taxon>Inhella</taxon>
    </lineage>
</organism>
<dbReference type="InterPro" id="IPR017827">
    <property type="entry name" value="HSQ_synthase_HpnC"/>
</dbReference>
<dbReference type="SFLD" id="SFLDG01212">
    <property type="entry name" value="Phytoene_synthase_like"/>
    <property type="match status" value="1"/>
</dbReference>
<dbReference type="GO" id="GO:0004311">
    <property type="term" value="F:geranylgeranyl diphosphate synthase activity"/>
    <property type="evidence" value="ECO:0007669"/>
    <property type="project" value="InterPro"/>
</dbReference>
<dbReference type="GO" id="GO:0051996">
    <property type="term" value="F:squalene synthase [NAD(P)H] activity"/>
    <property type="evidence" value="ECO:0007669"/>
    <property type="project" value="UniProtKB-EC"/>
</dbReference>
<dbReference type="GO" id="GO:0016114">
    <property type="term" value="P:terpenoid biosynthetic process"/>
    <property type="evidence" value="ECO:0007669"/>
    <property type="project" value="UniProtKB-ARBA"/>
</dbReference>
<dbReference type="CDD" id="cd00683">
    <property type="entry name" value="Trans_IPPS_HH"/>
    <property type="match status" value="1"/>
</dbReference>
<dbReference type="Gene3D" id="1.10.600.10">
    <property type="entry name" value="Farnesyl Diphosphate Synthase"/>
    <property type="match status" value="1"/>
</dbReference>
<dbReference type="SFLD" id="SFLDS00005">
    <property type="entry name" value="Isoprenoid_Synthase_Type_I"/>
    <property type="match status" value="1"/>
</dbReference>
<keyword evidence="1" id="KW-0808">Transferase</keyword>
<dbReference type="InterPro" id="IPR033904">
    <property type="entry name" value="Trans_IPPS_HH"/>
</dbReference>
<protein>
    <submittedName>
        <fullName evidence="1">Squalene synthase HpnC</fullName>
        <ecNumber evidence="1">2.5.1.21</ecNumber>
    </submittedName>
</protein>
<name>A0A437LSB9_9BURK</name>